<reference evidence="1" key="2">
    <citation type="submission" date="2020-11" db="EMBL/GenBank/DDBJ databases">
        <authorList>
            <person name="McCartney M.A."/>
            <person name="Auch B."/>
            <person name="Kono T."/>
            <person name="Mallez S."/>
            <person name="Becker A."/>
            <person name="Gohl D.M."/>
            <person name="Silverstein K.A.T."/>
            <person name="Koren S."/>
            <person name="Bechman K.B."/>
            <person name="Herman A."/>
            <person name="Abrahante J.E."/>
            <person name="Garbe J."/>
        </authorList>
    </citation>
    <scope>NUCLEOTIDE SEQUENCE</scope>
    <source>
        <strain evidence="1">Duluth1</strain>
        <tissue evidence="1">Whole animal</tissue>
    </source>
</reference>
<evidence type="ECO:0000313" key="2">
    <source>
        <dbReference type="Proteomes" id="UP000828390"/>
    </source>
</evidence>
<dbReference type="AlphaFoldDB" id="A0A9D4QPA0"/>
<name>A0A9D4QPA0_DREPO</name>
<dbReference type="EMBL" id="JAIWYP010000004">
    <property type="protein sequence ID" value="KAH3837405.1"/>
    <property type="molecule type" value="Genomic_DNA"/>
</dbReference>
<sequence length="60" mass="6355">MLGEKLCGGQVSSVRRALALLARCPGCQSWTGRAIFRPCDICHPQVAVTLAGYTPTEAHG</sequence>
<protein>
    <submittedName>
        <fullName evidence="1">Uncharacterized protein</fullName>
    </submittedName>
</protein>
<organism evidence="1 2">
    <name type="scientific">Dreissena polymorpha</name>
    <name type="common">Zebra mussel</name>
    <name type="synonym">Mytilus polymorpha</name>
    <dbReference type="NCBI Taxonomy" id="45954"/>
    <lineage>
        <taxon>Eukaryota</taxon>
        <taxon>Metazoa</taxon>
        <taxon>Spiralia</taxon>
        <taxon>Lophotrochozoa</taxon>
        <taxon>Mollusca</taxon>
        <taxon>Bivalvia</taxon>
        <taxon>Autobranchia</taxon>
        <taxon>Heteroconchia</taxon>
        <taxon>Euheterodonta</taxon>
        <taxon>Imparidentia</taxon>
        <taxon>Neoheterodontei</taxon>
        <taxon>Myida</taxon>
        <taxon>Dreissenoidea</taxon>
        <taxon>Dreissenidae</taxon>
        <taxon>Dreissena</taxon>
    </lineage>
</organism>
<accession>A0A9D4QPA0</accession>
<reference evidence="1" key="1">
    <citation type="journal article" date="2019" name="bioRxiv">
        <title>The Genome of the Zebra Mussel, Dreissena polymorpha: A Resource for Invasive Species Research.</title>
        <authorList>
            <person name="McCartney M.A."/>
            <person name="Auch B."/>
            <person name="Kono T."/>
            <person name="Mallez S."/>
            <person name="Zhang Y."/>
            <person name="Obille A."/>
            <person name="Becker A."/>
            <person name="Abrahante J.E."/>
            <person name="Garbe J."/>
            <person name="Badalamenti J.P."/>
            <person name="Herman A."/>
            <person name="Mangelson H."/>
            <person name="Liachko I."/>
            <person name="Sullivan S."/>
            <person name="Sone E.D."/>
            <person name="Koren S."/>
            <person name="Silverstein K.A.T."/>
            <person name="Beckman K.B."/>
            <person name="Gohl D.M."/>
        </authorList>
    </citation>
    <scope>NUCLEOTIDE SEQUENCE</scope>
    <source>
        <strain evidence="1">Duluth1</strain>
        <tissue evidence="1">Whole animal</tissue>
    </source>
</reference>
<comment type="caution">
    <text evidence="1">The sequence shown here is derived from an EMBL/GenBank/DDBJ whole genome shotgun (WGS) entry which is preliminary data.</text>
</comment>
<proteinExistence type="predicted"/>
<gene>
    <name evidence="1" type="ORF">DPMN_110794</name>
</gene>
<dbReference type="Proteomes" id="UP000828390">
    <property type="component" value="Unassembled WGS sequence"/>
</dbReference>
<evidence type="ECO:0000313" key="1">
    <source>
        <dbReference type="EMBL" id="KAH3837405.1"/>
    </source>
</evidence>
<keyword evidence="2" id="KW-1185">Reference proteome</keyword>